<organism evidence="3 4">
    <name type="scientific">Pseudoalteromonas piscicida</name>
    <dbReference type="NCBI Taxonomy" id="43662"/>
    <lineage>
        <taxon>Bacteria</taxon>
        <taxon>Pseudomonadati</taxon>
        <taxon>Pseudomonadota</taxon>
        <taxon>Gammaproteobacteria</taxon>
        <taxon>Alteromonadales</taxon>
        <taxon>Pseudoalteromonadaceae</taxon>
        <taxon>Pseudoalteromonas</taxon>
    </lineage>
</organism>
<name>A0ABN5CJ21_PSEO7</name>
<feature type="coiled-coil region" evidence="1">
    <location>
        <begin position="41"/>
        <end position="68"/>
    </location>
</feature>
<keyword evidence="2" id="KW-1133">Transmembrane helix</keyword>
<protein>
    <submittedName>
        <fullName evidence="3">Uncharacterized protein</fullName>
    </submittedName>
</protein>
<evidence type="ECO:0000256" key="2">
    <source>
        <dbReference type="SAM" id="Phobius"/>
    </source>
</evidence>
<reference evidence="3 4" key="1">
    <citation type="submission" date="2015-06" db="EMBL/GenBank/DDBJ databases">
        <authorList>
            <person name="Xie B.-B."/>
            <person name="Rong J.-C."/>
            <person name="Qin Q.-L."/>
            <person name="Zhang Y.-Z."/>
        </authorList>
    </citation>
    <scope>NUCLEOTIDE SEQUENCE [LARGE SCALE GENOMIC DNA]</scope>
    <source>
        <strain evidence="3 4">JCM 20779</strain>
    </source>
</reference>
<dbReference type="Proteomes" id="UP000016521">
    <property type="component" value="Chromosome II"/>
</dbReference>
<accession>A0ABN5CJ21</accession>
<sequence length="186" mass="21495">MEQVYEWIKILGGSSVLIAISAFIAKLLVEVSFEKTLAKFKSDFEAEIRKREKSVEKLEELHNALMEMYLRLYIKHLNIIEMVKQGATVEHVREYTGYQNMGQEAFVLQSRIKSLTSIYASEIDTDISDKIDELVKQITLFSSKHIKNTLNRSDYDALNDKLEGFRVSANKYMDRVCALIKETSNK</sequence>
<gene>
    <name evidence="3" type="ORF">PPIS_b0308</name>
</gene>
<keyword evidence="1" id="KW-0175">Coiled coil</keyword>
<feature type="transmembrane region" description="Helical" evidence="2">
    <location>
        <begin position="6"/>
        <end position="29"/>
    </location>
</feature>
<keyword evidence="4" id="KW-1185">Reference proteome</keyword>
<evidence type="ECO:0000313" key="3">
    <source>
        <dbReference type="EMBL" id="ATD09495.1"/>
    </source>
</evidence>
<evidence type="ECO:0000256" key="1">
    <source>
        <dbReference type="SAM" id="Coils"/>
    </source>
</evidence>
<proteinExistence type="predicted"/>
<dbReference type="RefSeq" id="WP_010375773.1">
    <property type="nucleotide sequence ID" value="NZ_CP011925.1"/>
</dbReference>
<keyword evidence="2" id="KW-0812">Transmembrane</keyword>
<evidence type="ECO:0000313" key="4">
    <source>
        <dbReference type="Proteomes" id="UP000016521"/>
    </source>
</evidence>
<dbReference type="EMBL" id="CP011925">
    <property type="protein sequence ID" value="ATD09495.1"/>
    <property type="molecule type" value="Genomic_DNA"/>
</dbReference>
<keyword evidence="2" id="KW-0472">Membrane</keyword>